<dbReference type="STRING" id="43700.ENSMALP00000025969"/>
<sequence>MSYVFINDSSQTNVPLLQACIDGDLPFSKRLLETGCDPNIRAFTAARGNVDICRLLHKFGLKVMSDFFLIKVKKVQNIQFCCVVLHCSNHNGSTPLVLAKRRGVSKDAIRLLEGLEEQEVKGFNRGPHSKLETMQMADSERTNWRSFREKGCEL</sequence>
<evidence type="ECO:0000313" key="1">
    <source>
        <dbReference type="Ensembl" id="ENSMALP00000025969.1"/>
    </source>
</evidence>
<name>A0A3Q3K005_MONAL</name>
<accession>A0A3Q3K005</accession>
<reference evidence="1" key="1">
    <citation type="submission" date="2025-08" db="UniProtKB">
        <authorList>
            <consortium name="Ensembl"/>
        </authorList>
    </citation>
    <scope>IDENTIFICATION</scope>
</reference>
<organism evidence="1 2">
    <name type="scientific">Monopterus albus</name>
    <name type="common">Swamp eel</name>
    <dbReference type="NCBI Taxonomy" id="43700"/>
    <lineage>
        <taxon>Eukaryota</taxon>
        <taxon>Metazoa</taxon>
        <taxon>Chordata</taxon>
        <taxon>Craniata</taxon>
        <taxon>Vertebrata</taxon>
        <taxon>Euteleostomi</taxon>
        <taxon>Actinopterygii</taxon>
        <taxon>Neopterygii</taxon>
        <taxon>Teleostei</taxon>
        <taxon>Neoteleostei</taxon>
        <taxon>Acanthomorphata</taxon>
        <taxon>Anabantaria</taxon>
        <taxon>Synbranchiformes</taxon>
        <taxon>Synbranchidae</taxon>
        <taxon>Monopterus</taxon>
    </lineage>
</organism>
<evidence type="ECO:0000313" key="2">
    <source>
        <dbReference type="Proteomes" id="UP000261600"/>
    </source>
</evidence>
<protein>
    <submittedName>
        <fullName evidence="1">Uncharacterized protein</fullName>
    </submittedName>
</protein>
<dbReference type="Gene3D" id="1.25.40.20">
    <property type="entry name" value="Ankyrin repeat-containing domain"/>
    <property type="match status" value="1"/>
</dbReference>
<reference evidence="1" key="2">
    <citation type="submission" date="2025-09" db="UniProtKB">
        <authorList>
            <consortium name="Ensembl"/>
        </authorList>
    </citation>
    <scope>IDENTIFICATION</scope>
</reference>
<dbReference type="AlphaFoldDB" id="A0A3Q3K005"/>
<dbReference type="InterPro" id="IPR036770">
    <property type="entry name" value="Ankyrin_rpt-contain_sf"/>
</dbReference>
<keyword evidence="2" id="KW-1185">Reference proteome</keyword>
<dbReference type="SUPFAM" id="SSF48403">
    <property type="entry name" value="Ankyrin repeat"/>
    <property type="match status" value="1"/>
</dbReference>
<proteinExistence type="predicted"/>
<dbReference type="Proteomes" id="UP000261600">
    <property type="component" value="Unplaced"/>
</dbReference>
<dbReference type="Ensembl" id="ENSMALT00000026447.1">
    <property type="protein sequence ID" value="ENSMALP00000025969.1"/>
    <property type="gene ID" value="ENSMALG00000017996.1"/>
</dbReference>